<name>A0A0C3EZV8_PILCF</name>
<dbReference type="HOGENOM" id="CLU_033651_3_0_1"/>
<dbReference type="AlphaFoldDB" id="A0A0C3EZV8"/>
<gene>
    <name evidence="2" type="ORF">PILCRDRAFT_602777</name>
</gene>
<dbReference type="EMBL" id="KN833019">
    <property type="protein sequence ID" value="KIM78070.1"/>
    <property type="molecule type" value="Genomic_DNA"/>
</dbReference>
<protein>
    <submittedName>
        <fullName evidence="2">Uncharacterized protein</fullName>
    </submittedName>
</protein>
<feature type="region of interest" description="Disordered" evidence="1">
    <location>
        <begin position="410"/>
        <end position="445"/>
    </location>
</feature>
<evidence type="ECO:0000256" key="1">
    <source>
        <dbReference type="SAM" id="MobiDB-lite"/>
    </source>
</evidence>
<reference evidence="3" key="2">
    <citation type="submission" date="2015-01" db="EMBL/GenBank/DDBJ databases">
        <title>Evolutionary Origins and Diversification of the Mycorrhizal Mutualists.</title>
        <authorList>
            <consortium name="DOE Joint Genome Institute"/>
            <consortium name="Mycorrhizal Genomics Consortium"/>
            <person name="Kohler A."/>
            <person name="Kuo A."/>
            <person name="Nagy L.G."/>
            <person name="Floudas D."/>
            <person name="Copeland A."/>
            <person name="Barry K.W."/>
            <person name="Cichocki N."/>
            <person name="Veneault-Fourrey C."/>
            <person name="LaButti K."/>
            <person name="Lindquist E.A."/>
            <person name="Lipzen A."/>
            <person name="Lundell T."/>
            <person name="Morin E."/>
            <person name="Murat C."/>
            <person name="Riley R."/>
            <person name="Ohm R."/>
            <person name="Sun H."/>
            <person name="Tunlid A."/>
            <person name="Henrissat B."/>
            <person name="Grigoriev I.V."/>
            <person name="Hibbett D.S."/>
            <person name="Martin F."/>
        </authorList>
    </citation>
    <scope>NUCLEOTIDE SEQUENCE [LARGE SCALE GENOMIC DNA]</scope>
    <source>
        <strain evidence="3">F 1598</strain>
    </source>
</reference>
<sequence>MPFSGIFNRFTSNTVVDDTQTSTYPPSYYTDLGTTPAPTYQSNVPRTISARGSNNTSVRALSSSLPSASRVSSLESDAGVDSSVADTASTIRTSVEKGLPGPRYIYYRVYAENGAIPSANSVYIDDPYLGRISAELVTPPLTAVNLKRCISGMEGIDEKTASKLFISASSQAPMHDDCRVSIFAYPGPGCEPNEPMALVVMRSQQGRAPCQRVPAEAEHILPPESTTPFKTQYLYYRVYKKRRAVKSKRPADPSCPWIGRISVDSVPPPHTATSIIRCISKAEEFDNSEDSQLWSNSLSESPIRGEHVSILTSNRPGSTPEDPMAFVKLPDPVDLPSSDMTYEPVASQMRGTIVPPHKQNRGWLKVRRVSQEAVTPVKISTGRGGAGNVRSLSGDIERKSHGHISGANIVPQGLSSRRGGESTIRSASTSRYAKDGPEHPQTSGINSITEYERGVMRRPMEAQKEVHVMGRGGLGNIFTNRSRSCSFLFQR</sequence>
<keyword evidence="3" id="KW-1185">Reference proteome</keyword>
<proteinExistence type="predicted"/>
<dbReference type="InParanoid" id="A0A0C3EZV8"/>
<evidence type="ECO:0000313" key="2">
    <source>
        <dbReference type="EMBL" id="KIM78070.1"/>
    </source>
</evidence>
<evidence type="ECO:0000313" key="3">
    <source>
        <dbReference type="Proteomes" id="UP000054166"/>
    </source>
</evidence>
<dbReference type="Proteomes" id="UP000054166">
    <property type="component" value="Unassembled WGS sequence"/>
</dbReference>
<organism evidence="2 3">
    <name type="scientific">Piloderma croceum (strain F 1598)</name>
    <dbReference type="NCBI Taxonomy" id="765440"/>
    <lineage>
        <taxon>Eukaryota</taxon>
        <taxon>Fungi</taxon>
        <taxon>Dikarya</taxon>
        <taxon>Basidiomycota</taxon>
        <taxon>Agaricomycotina</taxon>
        <taxon>Agaricomycetes</taxon>
        <taxon>Agaricomycetidae</taxon>
        <taxon>Atheliales</taxon>
        <taxon>Atheliaceae</taxon>
        <taxon>Piloderma</taxon>
    </lineage>
</organism>
<accession>A0A0C3EZV8</accession>
<dbReference type="OrthoDB" id="2974017at2759"/>
<reference evidence="2 3" key="1">
    <citation type="submission" date="2014-04" db="EMBL/GenBank/DDBJ databases">
        <authorList>
            <consortium name="DOE Joint Genome Institute"/>
            <person name="Kuo A."/>
            <person name="Tarkka M."/>
            <person name="Buscot F."/>
            <person name="Kohler A."/>
            <person name="Nagy L.G."/>
            <person name="Floudas D."/>
            <person name="Copeland A."/>
            <person name="Barry K.W."/>
            <person name="Cichocki N."/>
            <person name="Veneault-Fourrey C."/>
            <person name="LaButti K."/>
            <person name="Lindquist E.A."/>
            <person name="Lipzen A."/>
            <person name="Lundell T."/>
            <person name="Morin E."/>
            <person name="Murat C."/>
            <person name="Sun H."/>
            <person name="Tunlid A."/>
            <person name="Henrissat B."/>
            <person name="Grigoriev I.V."/>
            <person name="Hibbett D.S."/>
            <person name="Martin F."/>
            <person name="Nordberg H.P."/>
            <person name="Cantor M.N."/>
            <person name="Hua S.X."/>
        </authorList>
    </citation>
    <scope>NUCLEOTIDE SEQUENCE [LARGE SCALE GENOMIC DNA]</scope>
    <source>
        <strain evidence="2 3">F 1598</strain>
    </source>
</reference>